<evidence type="ECO:0000313" key="3">
    <source>
        <dbReference type="EMBL" id="QJR28802.1"/>
    </source>
</evidence>
<evidence type="ECO:0000256" key="1">
    <source>
        <dbReference type="SAM" id="MobiDB-lite"/>
    </source>
</evidence>
<feature type="region of interest" description="Disordered" evidence="1">
    <location>
        <begin position="23"/>
        <end position="48"/>
    </location>
</feature>
<accession>A0ABX6N574</accession>
<evidence type="ECO:0000256" key="2">
    <source>
        <dbReference type="SAM" id="SignalP"/>
    </source>
</evidence>
<dbReference type="EMBL" id="CP053084">
    <property type="protein sequence ID" value="QJR28802.1"/>
    <property type="molecule type" value="Genomic_DNA"/>
</dbReference>
<protein>
    <recommendedName>
        <fullName evidence="5">DUF4148 domain-containing protein</fullName>
    </recommendedName>
</protein>
<keyword evidence="2" id="KW-0732">Signal</keyword>
<dbReference type="Proteomes" id="UP000501130">
    <property type="component" value="Chromosome"/>
</dbReference>
<reference evidence="3 4" key="1">
    <citation type="submission" date="2020-05" db="EMBL/GenBank/DDBJ databases">
        <title>Compete genome of Limnobacter sp. SAORIC-580.</title>
        <authorList>
            <person name="Song J."/>
            <person name="Cho J.-C."/>
        </authorList>
    </citation>
    <scope>NUCLEOTIDE SEQUENCE [LARGE SCALE GENOMIC DNA]</scope>
    <source>
        <strain evidence="3 4">SAORIC-580</strain>
    </source>
</reference>
<name>A0ABX6N574_9BURK</name>
<keyword evidence="4" id="KW-1185">Reference proteome</keyword>
<evidence type="ECO:0000313" key="4">
    <source>
        <dbReference type="Proteomes" id="UP000501130"/>
    </source>
</evidence>
<proteinExistence type="predicted"/>
<organism evidence="3 4">
    <name type="scientific">Limnobacter profundi</name>
    <dbReference type="NCBI Taxonomy" id="2732163"/>
    <lineage>
        <taxon>Bacteria</taxon>
        <taxon>Pseudomonadati</taxon>
        <taxon>Pseudomonadota</taxon>
        <taxon>Betaproteobacteria</taxon>
        <taxon>Burkholderiales</taxon>
        <taxon>Burkholderiaceae</taxon>
        <taxon>Limnobacter</taxon>
    </lineage>
</organism>
<sequence>MNSNTPWIMAALLCASPLLASAQDSTANTNQGSSHISGTTDAETGLSTRTWLKEQAEGINRGEVEAYRAESAGKAYRAYTDSIGAKDQKAPVSQVSTIKTN</sequence>
<evidence type="ECO:0008006" key="5">
    <source>
        <dbReference type="Google" id="ProtNLM"/>
    </source>
</evidence>
<feature type="signal peptide" evidence="2">
    <location>
        <begin position="1"/>
        <end position="22"/>
    </location>
</feature>
<feature type="chain" id="PRO_5047270158" description="DUF4148 domain-containing protein" evidence="2">
    <location>
        <begin position="23"/>
        <end position="101"/>
    </location>
</feature>
<gene>
    <name evidence="3" type="ORF">HKT17_03295</name>
</gene>
<dbReference type="RefSeq" id="WP_171097808.1">
    <property type="nucleotide sequence ID" value="NZ_CP053084.1"/>
</dbReference>